<dbReference type="KEGG" id="bmic:BMR1_01G00925"/>
<evidence type="ECO:0000313" key="10">
    <source>
        <dbReference type="Proteomes" id="UP000002899"/>
    </source>
</evidence>
<dbReference type="OMA" id="VHNTFEL"/>
<accession>I7J588</accession>
<evidence type="ECO:0000256" key="2">
    <source>
        <dbReference type="ARBA" id="ARBA00022517"/>
    </source>
</evidence>
<protein>
    <submittedName>
        <fullName evidence="9">EMG1, NEP1, essential for mitotic growth 1</fullName>
        <ecNumber evidence="9">2.1.1.-</ecNumber>
    </submittedName>
</protein>
<dbReference type="InterPro" id="IPR029028">
    <property type="entry name" value="Alpha/beta_knot_MTases"/>
</dbReference>
<gene>
    <name evidence="9" type="ORF">BMR1_01G00925</name>
</gene>
<keyword evidence="3" id="KW-0698">rRNA processing</keyword>
<dbReference type="Proteomes" id="UP000002899">
    <property type="component" value="Chromosome I"/>
</dbReference>
<sequence>MKLIATIILDGAEIEIENYKLKTEGLRPDILHQCLITLLDTPLSKHGKLRVFFRTISNQLFYISRKCRIPRASNEFNLFITELVTKFKIRSRETNGILAQAVKGNLTTLFGNNIIGLSSKGAPMNSDDWNDFKLASQIHDKTITNQPYTADYDPDGGNPIDLITGIPPFVIGVRAHEGLKDGTATKLVSIAPFGLSAAHCCAKLVSEIEHLWRIY</sequence>
<keyword evidence="2" id="KW-0690">Ribosome biogenesis</keyword>
<name>I7J588_BABMR</name>
<dbReference type="GO" id="GO:0032040">
    <property type="term" value="C:small-subunit processome"/>
    <property type="evidence" value="ECO:0007669"/>
    <property type="project" value="TreeGrafter"/>
</dbReference>
<evidence type="ECO:0000313" key="9">
    <source>
        <dbReference type="EMBL" id="CCF72647.1"/>
    </source>
</evidence>
<dbReference type="RefSeq" id="XP_012647256.1">
    <property type="nucleotide sequence ID" value="XM_012791802.1"/>
</dbReference>
<dbReference type="PANTHER" id="PTHR12636:SF5">
    <property type="entry name" value="RIBOSOMAL RNA SMALL SUBUNIT METHYLTRANSFERASE NEP1"/>
    <property type="match status" value="1"/>
</dbReference>
<comment type="similarity">
    <text evidence="1">Belongs to the class IV-like SAM-binding methyltransferase superfamily. RNA methyltransferase NEP1 family.</text>
</comment>
<reference evidence="9 10" key="3">
    <citation type="journal article" date="2016" name="Sci. Rep.">
        <title>Genome-wide diversity and gene expression profiling of Babesia microti isolates identify polymorphic genes that mediate host-pathogen interactions.</title>
        <authorList>
            <person name="Silva J.C."/>
            <person name="Cornillot E."/>
            <person name="McCracken C."/>
            <person name="Usmani-Brown S."/>
            <person name="Dwivedi A."/>
            <person name="Ifeonu O.O."/>
            <person name="Crabtree J."/>
            <person name="Gotia H.T."/>
            <person name="Virji A.Z."/>
            <person name="Reynes C."/>
            <person name="Colinge J."/>
            <person name="Kumar V."/>
            <person name="Lawres L."/>
            <person name="Pazzi J.E."/>
            <person name="Pablo J.V."/>
            <person name="Hung C."/>
            <person name="Brancato J."/>
            <person name="Kumari P."/>
            <person name="Orvis J."/>
            <person name="Tretina K."/>
            <person name="Chibucos M."/>
            <person name="Ott S."/>
            <person name="Sadzewicz L."/>
            <person name="Sengamalay N."/>
            <person name="Shetty A.C."/>
            <person name="Su Q."/>
            <person name="Tallon L."/>
            <person name="Fraser C.M."/>
            <person name="Frutos R."/>
            <person name="Molina D.M."/>
            <person name="Krause P.J."/>
            <person name="Ben Mamoun C."/>
        </authorList>
    </citation>
    <scope>NUCLEOTIDE SEQUENCE [LARGE SCALE GENOMIC DNA]</scope>
    <source>
        <strain evidence="9 10">RI</strain>
    </source>
</reference>
<evidence type="ECO:0000256" key="1">
    <source>
        <dbReference type="ARBA" id="ARBA00008115"/>
    </source>
</evidence>
<keyword evidence="4 9" id="KW-0489">Methyltransferase</keyword>
<dbReference type="InterPro" id="IPR029026">
    <property type="entry name" value="tRNA_m1G_MTases_N"/>
</dbReference>
<evidence type="ECO:0000256" key="7">
    <source>
        <dbReference type="ARBA" id="ARBA00022730"/>
    </source>
</evidence>
<dbReference type="AlphaFoldDB" id="I7J588"/>
<dbReference type="PANTHER" id="PTHR12636">
    <property type="entry name" value="NEP1/MRA1"/>
    <property type="match status" value="1"/>
</dbReference>
<proteinExistence type="inferred from homology"/>
<reference evidence="9 10" key="2">
    <citation type="journal article" date="2013" name="PLoS ONE">
        <title>Whole genome mapping and re-organization of the nuclear and mitochondrial genomes of Babesia microti isolates.</title>
        <authorList>
            <person name="Cornillot E."/>
            <person name="Dassouli A."/>
            <person name="Garg A."/>
            <person name="Pachikara N."/>
            <person name="Randazzo S."/>
            <person name="Depoix D."/>
            <person name="Carcy B."/>
            <person name="Delbecq S."/>
            <person name="Frutos R."/>
            <person name="Silva J.C."/>
            <person name="Sutton R."/>
            <person name="Krause P.J."/>
            <person name="Mamoun C.B."/>
        </authorList>
    </citation>
    <scope>NUCLEOTIDE SEQUENCE [LARGE SCALE GENOMIC DNA]</scope>
    <source>
        <strain evidence="9 10">RI</strain>
    </source>
</reference>
<keyword evidence="5 9" id="KW-0808">Transferase</keyword>
<reference evidence="9 10" key="1">
    <citation type="journal article" date="2012" name="Nucleic Acids Res.">
        <title>Sequencing of the smallest Apicomplexan genome from the human pathogen Babesia microti.</title>
        <authorList>
            <person name="Cornillot E."/>
            <person name="Hadj-Kaddour K."/>
            <person name="Dassouli A."/>
            <person name="Noel B."/>
            <person name="Ranwez V."/>
            <person name="Vacherie B."/>
            <person name="Augagneur Y."/>
            <person name="Bres V."/>
            <person name="Duclos A."/>
            <person name="Randazzo S."/>
            <person name="Carcy B."/>
            <person name="Debierre-Grockiego F."/>
            <person name="Delbecq S."/>
            <person name="Moubri-Menage K."/>
            <person name="Shams-Eldin H."/>
            <person name="Usmani-Brown S."/>
            <person name="Bringaud F."/>
            <person name="Wincker P."/>
            <person name="Vivares C.P."/>
            <person name="Schwarz R.T."/>
            <person name="Schetters T.P."/>
            <person name="Krause P.J."/>
            <person name="Gorenflot A."/>
            <person name="Berry V."/>
            <person name="Barbe V."/>
            <person name="Ben Mamoun C."/>
        </authorList>
    </citation>
    <scope>NUCLEOTIDE SEQUENCE [LARGE SCALE GENOMIC DNA]</scope>
    <source>
        <strain evidence="9 10">RI</strain>
    </source>
</reference>
<evidence type="ECO:0000256" key="5">
    <source>
        <dbReference type="ARBA" id="ARBA00022679"/>
    </source>
</evidence>
<dbReference type="GO" id="GO:0070037">
    <property type="term" value="F:rRNA (pseudouridine) methyltransferase activity"/>
    <property type="evidence" value="ECO:0007669"/>
    <property type="project" value="InterPro"/>
</dbReference>
<keyword evidence="10" id="KW-1185">Reference proteome</keyword>
<evidence type="ECO:0000256" key="8">
    <source>
        <dbReference type="ARBA" id="ARBA00022884"/>
    </source>
</evidence>
<dbReference type="OrthoDB" id="269804at2759"/>
<evidence type="ECO:0000256" key="4">
    <source>
        <dbReference type="ARBA" id="ARBA00022603"/>
    </source>
</evidence>
<dbReference type="Pfam" id="PF03587">
    <property type="entry name" value="EMG1"/>
    <property type="match status" value="1"/>
</dbReference>
<dbReference type="GeneID" id="24423259"/>
<dbReference type="GO" id="GO:0019843">
    <property type="term" value="F:rRNA binding"/>
    <property type="evidence" value="ECO:0007669"/>
    <property type="project" value="UniProtKB-KW"/>
</dbReference>
<evidence type="ECO:0000256" key="6">
    <source>
        <dbReference type="ARBA" id="ARBA00022691"/>
    </source>
</evidence>
<keyword evidence="6" id="KW-0949">S-adenosyl-L-methionine</keyword>
<dbReference type="VEuPathDB" id="PiroplasmaDB:BMR1_01G00925"/>
<dbReference type="Gene3D" id="3.40.1280.10">
    <property type="match status" value="1"/>
</dbReference>
<dbReference type="InterPro" id="IPR005304">
    <property type="entry name" value="Rbsml_bgen_MeTrfase_EMG1/NEP1"/>
</dbReference>
<dbReference type="EMBL" id="FO082871">
    <property type="protein sequence ID" value="CCF72647.1"/>
    <property type="molecule type" value="Genomic_DNA"/>
</dbReference>
<evidence type="ECO:0000256" key="3">
    <source>
        <dbReference type="ARBA" id="ARBA00022552"/>
    </source>
</evidence>
<dbReference type="GO" id="GO:0070475">
    <property type="term" value="P:rRNA base methylation"/>
    <property type="evidence" value="ECO:0007669"/>
    <property type="project" value="InterPro"/>
</dbReference>
<dbReference type="SUPFAM" id="SSF75217">
    <property type="entry name" value="alpha/beta knot"/>
    <property type="match status" value="1"/>
</dbReference>
<keyword evidence="7" id="KW-0699">rRNA-binding</keyword>
<dbReference type="EC" id="2.1.1.-" evidence="9"/>
<keyword evidence="8" id="KW-0694">RNA-binding</keyword>
<organism evidence="9 10">
    <name type="scientific">Babesia microti (strain RI)</name>
    <dbReference type="NCBI Taxonomy" id="1133968"/>
    <lineage>
        <taxon>Eukaryota</taxon>
        <taxon>Sar</taxon>
        <taxon>Alveolata</taxon>
        <taxon>Apicomplexa</taxon>
        <taxon>Aconoidasida</taxon>
        <taxon>Piroplasmida</taxon>
        <taxon>Babesiidae</taxon>
        <taxon>Babesia</taxon>
    </lineage>
</organism>